<keyword evidence="5" id="KW-1185">Reference proteome</keyword>
<dbReference type="InterPro" id="IPR005225">
    <property type="entry name" value="Small_GTP-bd"/>
</dbReference>
<evidence type="ECO:0000256" key="2">
    <source>
        <dbReference type="ARBA" id="ARBA00023134"/>
    </source>
</evidence>
<keyword evidence="1" id="KW-0547">Nucleotide-binding</keyword>
<dbReference type="Pfam" id="PF01926">
    <property type="entry name" value="MMR_HSR1"/>
    <property type="match status" value="1"/>
</dbReference>
<dbReference type="EMBL" id="BAABCK010000014">
    <property type="protein sequence ID" value="GAA3720139.1"/>
    <property type="molecule type" value="Genomic_DNA"/>
</dbReference>
<dbReference type="InterPro" id="IPR006073">
    <property type="entry name" value="GTP-bd"/>
</dbReference>
<dbReference type="NCBIfam" id="TIGR00231">
    <property type="entry name" value="small_GTP"/>
    <property type="match status" value="1"/>
</dbReference>
<evidence type="ECO:0000259" key="3">
    <source>
        <dbReference type="Pfam" id="PF01926"/>
    </source>
</evidence>
<gene>
    <name evidence="4" type="ORF">GCM10022378_07780</name>
</gene>
<accession>A0ABP7EK61</accession>
<name>A0ABP7EK61_9STAP</name>
<proteinExistence type="predicted"/>
<protein>
    <recommendedName>
        <fullName evidence="3">G domain-containing protein</fullName>
    </recommendedName>
</protein>
<feature type="domain" description="G" evidence="3">
    <location>
        <begin position="22"/>
        <end position="128"/>
    </location>
</feature>
<dbReference type="RefSeq" id="WP_344701637.1">
    <property type="nucleotide sequence ID" value="NZ_BAABCK010000014.1"/>
</dbReference>
<organism evidence="4 5">
    <name type="scientific">Salinicoccus jeotgali</name>
    <dbReference type="NCBI Taxonomy" id="381634"/>
    <lineage>
        <taxon>Bacteria</taxon>
        <taxon>Bacillati</taxon>
        <taxon>Bacillota</taxon>
        <taxon>Bacilli</taxon>
        <taxon>Bacillales</taxon>
        <taxon>Staphylococcaceae</taxon>
        <taxon>Salinicoccus</taxon>
    </lineage>
</organism>
<dbReference type="Gene3D" id="3.40.50.300">
    <property type="entry name" value="P-loop containing nucleotide triphosphate hydrolases"/>
    <property type="match status" value="1"/>
</dbReference>
<dbReference type="Proteomes" id="UP001500920">
    <property type="component" value="Unassembled WGS sequence"/>
</dbReference>
<dbReference type="CDD" id="cd00882">
    <property type="entry name" value="Ras_like_GTPase"/>
    <property type="match status" value="1"/>
</dbReference>
<evidence type="ECO:0000313" key="4">
    <source>
        <dbReference type="EMBL" id="GAA3720139.1"/>
    </source>
</evidence>
<comment type="caution">
    <text evidence="4">The sequence shown here is derived from an EMBL/GenBank/DDBJ whole genome shotgun (WGS) entry which is preliminary data.</text>
</comment>
<dbReference type="SUPFAM" id="SSF52540">
    <property type="entry name" value="P-loop containing nucleoside triphosphate hydrolases"/>
    <property type="match status" value="1"/>
</dbReference>
<sequence length="343" mass="39042">MEKEHPLLQSYHEYIKSTLDYRIAIIGQVDAGKSALVNRLTGMDSAVSTQTDATREVSAYPFGEKGEILDFPGVGTREYSPKQYKKLISKTGIKHVLYVFSSKIREADEAVIRYLAKKGVRITFVYNKSDTLIDVSGERLQKTLMNDKDTELHVTFKKHLDQPLHYQFVSVKDDVGIGELEQTISSVFEEKDALFDKRAKSAGYLEKFLTRKMNTLAKKLLSPSFKDIILNRSYKSIEEMTEDHYQISKGDAEVIGHEMPRAVDYINRAKAEDTEKKSPADYITHLTSLFSAVFKMRKLNVVTFIVSSLGEMGIKNIYPVLKGTFGYAGDMNDFAREVIKYHR</sequence>
<keyword evidence="2" id="KW-0342">GTP-binding</keyword>
<dbReference type="PANTHER" id="PTHR42714:SF2">
    <property type="entry name" value="TRNA MODIFICATION GTPASE GTPBP3, MITOCHONDRIAL"/>
    <property type="match status" value="1"/>
</dbReference>
<dbReference type="PANTHER" id="PTHR42714">
    <property type="entry name" value="TRNA MODIFICATION GTPASE GTPBP3"/>
    <property type="match status" value="1"/>
</dbReference>
<evidence type="ECO:0000313" key="5">
    <source>
        <dbReference type="Proteomes" id="UP001500920"/>
    </source>
</evidence>
<reference evidence="5" key="1">
    <citation type="journal article" date="2019" name="Int. J. Syst. Evol. Microbiol.">
        <title>The Global Catalogue of Microorganisms (GCM) 10K type strain sequencing project: providing services to taxonomists for standard genome sequencing and annotation.</title>
        <authorList>
            <consortium name="The Broad Institute Genomics Platform"/>
            <consortium name="The Broad Institute Genome Sequencing Center for Infectious Disease"/>
            <person name="Wu L."/>
            <person name="Ma J."/>
        </authorList>
    </citation>
    <scope>NUCLEOTIDE SEQUENCE [LARGE SCALE GENOMIC DNA]</scope>
    <source>
        <strain evidence="5">JCM 16981</strain>
    </source>
</reference>
<evidence type="ECO:0000256" key="1">
    <source>
        <dbReference type="ARBA" id="ARBA00022741"/>
    </source>
</evidence>
<dbReference type="InterPro" id="IPR027417">
    <property type="entry name" value="P-loop_NTPase"/>
</dbReference>